<dbReference type="STRING" id="441960.B6Q4I6"/>
<evidence type="ECO:0000313" key="6">
    <source>
        <dbReference type="Proteomes" id="UP000001294"/>
    </source>
</evidence>
<name>B6Q4I6_TALMQ</name>
<dbReference type="VEuPathDB" id="FungiDB:PMAA_021330"/>
<organism evidence="5 6">
    <name type="scientific">Talaromyces marneffei (strain ATCC 18224 / CBS 334.59 / QM 7333)</name>
    <name type="common">Penicillium marneffei</name>
    <dbReference type="NCBI Taxonomy" id="441960"/>
    <lineage>
        <taxon>Eukaryota</taxon>
        <taxon>Fungi</taxon>
        <taxon>Dikarya</taxon>
        <taxon>Ascomycota</taxon>
        <taxon>Pezizomycotina</taxon>
        <taxon>Eurotiomycetes</taxon>
        <taxon>Eurotiomycetidae</taxon>
        <taxon>Eurotiales</taxon>
        <taxon>Trichocomaceae</taxon>
        <taxon>Talaromyces</taxon>
        <taxon>Talaromyces sect. Talaromyces</taxon>
    </lineage>
</organism>
<evidence type="ECO:0000256" key="1">
    <source>
        <dbReference type="ARBA" id="ARBA00022741"/>
    </source>
</evidence>
<keyword evidence="6" id="KW-1185">Reference proteome</keyword>
<dbReference type="Gene3D" id="3.40.50.300">
    <property type="entry name" value="P-loop containing nucleotide triphosphate hydrolases"/>
    <property type="match status" value="1"/>
</dbReference>
<dbReference type="EMBL" id="DS995899">
    <property type="protein sequence ID" value="EEA27245.1"/>
    <property type="molecule type" value="Genomic_DNA"/>
</dbReference>
<dbReference type="GO" id="GO:0005524">
    <property type="term" value="F:ATP binding"/>
    <property type="evidence" value="ECO:0007669"/>
    <property type="project" value="UniProtKB-KW"/>
</dbReference>
<gene>
    <name evidence="5" type="ORF">PMAA_021330</name>
</gene>
<dbReference type="Proteomes" id="UP000001294">
    <property type="component" value="Unassembled WGS sequence"/>
</dbReference>
<keyword evidence="1" id="KW-0547">Nucleotide-binding</keyword>
<dbReference type="OrthoDB" id="9972657at2759"/>
<dbReference type="PhylomeDB" id="B6Q4I6"/>
<sequence>MPLIILTGYPCSGLSYRAKQLAQLLEETQNQLFDALDNENNTTGDDANQEKPKQKRFTFHIVPSHDPGHPRTVYDHARTEKEARAVAYARVKRALAKDAFVILDGMNYIKGYRYQLWCEAKAVGTTCCVVHVGTPIDKCVAINNSRLNREASSALDNLPETTSTTDDLAEPDTEEPYPSDLHQNLIFRYEEPSTHSRWDKPLFTVPWSDARPPVEEIWTAATGIEIEKNFSSDTPEAPTTTTTTTISPIGALLHTDPNNPSPSTLTTAAVQPSDTASIAYTIRTTNTQALNGGRLGRPRIKPHQATVQPAQTDSGALYNYEKKTSAIVTAIRNYTSSNPSAEAALAQSTTRQGVKRADEEGISITVPDASIPVFIPAHIVRSAPTDDLAGAGGLLTLPRLQRLRRQWISQNRTYIGMTHNQVKGALGVEQIGDAFVRFLNFEFAGNTPE</sequence>
<dbReference type="InterPro" id="IPR027417">
    <property type="entry name" value="P-loop_NTPase"/>
</dbReference>
<dbReference type="SUPFAM" id="SSF52540">
    <property type="entry name" value="P-loop containing nucleoside triphosphate hydrolases"/>
    <property type="match status" value="1"/>
</dbReference>
<accession>B6Q4I6</accession>
<proteinExistence type="inferred from homology"/>
<evidence type="ECO:0000256" key="2">
    <source>
        <dbReference type="ARBA" id="ARBA00022840"/>
    </source>
</evidence>
<reference evidence="6" key="1">
    <citation type="journal article" date="2015" name="Genome Announc.">
        <title>Genome sequence of the AIDS-associated pathogen Penicillium marneffei (ATCC18224) and its near taxonomic relative Talaromyces stipitatus (ATCC10500).</title>
        <authorList>
            <person name="Nierman W.C."/>
            <person name="Fedorova-Abrams N.D."/>
            <person name="Andrianopoulos A."/>
        </authorList>
    </citation>
    <scope>NUCLEOTIDE SEQUENCE [LARGE SCALE GENOMIC DNA]</scope>
    <source>
        <strain evidence="6">ATCC 18224 / CBS 334.59 / QM 7333</strain>
    </source>
</reference>
<dbReference type="HOGENOM" id="CLU_027147_2_1_1"/>
<evidence type="ECO:0000256" key="3">
    <source>
        <dbReference type="ARBA" id="ARBA00025768"/>
    </source>
</evidence>
<dbReference type="InterPro" id="IPR013641">
    <property type="entry name" value="KTI12/PSTK"/>
</dbReference>
<keyword evidence="2" id="KW-0067">ATP-binding</keyword>
<dbReference type="AlphaFoldDB" id="B6Q4I6"/>
<dbReference type="Pfam" id="PF08433">
    <property type="entry name" value="KTI12"/>
    <property type="match status" value="1"/>
</dbReference>
<feature type="compositionally biased region" description="Polar residues" evidence="4">
    <location>
        <begin position="151"/>
        <end position="166"/>
    </location>
</feature>
<feature type="compositionally biased region" description="Acidic residues" evidence="4">
    <location>
        <begin position="167"/>
        <end position="177"/>
    </location>
</feature>
<evidence type="ECO:0000313" key="5">
    <source>
        <dbReference type="EMBL" id="EEA27245.1"/>
    </source>
</evidence>
<dbReference type="PANTHER" id="PTHR12435">
    <property type="match status" value="1"/>
</dbReference>
<evidence type="ECO:0000256" key="4">
    <source>
        <dbReference type="SAM" id="MobiDB-lite"/>
    </source>
</evidence>
<protein>
    <submittedName>
        <fullName evidence="5">RNA polymerase II Elongator complex associated protein Kti12, putative</fullName>
    </submittedName>
</protein>
<comment type="similarity">
    <text evidence="3">Belongs to the KTI12 family.</text>
</comment>
<feature type="region of interest" description="Disordered" evidence="4">
    <location>
        <begin position="151"/>
        <end position="179"/>
    </location>
</feature>